<accession>A0A2A6B560</accession>
<feature type="region of interest" description="Disordered" evidence="1">
    <location>
        <begin position="136"/>
        <end position="205"/>
    </location>
</feature>
<dbReference type="AlphaFoldDB" id="A0A2A6B560"/>
<gene>
    <name evidence="2" type="primary">WBGene00096494</name>
</gene>
<accession>A0A8R1U7Y8</accession>
<protein>
    <submittedName>
        <fullName evidence="2">Uncharacterized protein</fullName>
    </submittedName>
</protein>
<feature type="compositionally biased region" description="Basic residues" evidence="1">
    <location>
        <begin position="180"/>
        <end position="197"/>
    </location>
</feature>
<feature type="region of interest" description="Disordered" evidence="1">
    <location>
        <begin position="1"/>
        <end position="82"/>
    </location>
</feature>
<evidence type="ECO:0000313" key="3">
    <source>
        <dbReference type="Proteomes" id="UP000005239"/>
    </source>
</evidence>
<sequence length="205" mass="22855">MSDKSQASVKRRSRKKGDSSPSAGLSSKSKKVKRVDKSSRVKNKRHGKVGSTPAKSPSKEITVPDVKIEDKEKTSKGLKKADPEVLKAIKEGRENFVHTVRRGTKAINFIQFTFPPGRIYKIGTDPKTVPVVPTSKMKDEMRGMKERAMKKKSRQRKYLAEKTSTSTASRETTGADKSSASRKKSRSKNVAKMRGRRKDTPIPPK</sequence>
<keyword evidence="3" id="KW-1185">Reference proteome</keyword>
<feature type="compositionally biased region" description="Basic and acidic residues" evidence="1">
    <location>
        <begin position="66"/>
        <end position="82"/>
    </location>
</feature>
<reference evidence="2" key="2">
    <citation type="submission" date="2022-06" db="UniProtKB">
        <authorList>
            <consortium name="EnsemblMetazoa"/>
        </authorList>
    </citation>
    <scope>IDENTIFICATION</scope>
    <source>
        <strain evidence="2">PS312</strain>
    </source>
</reference>
<reference evidence="3" key="1">
    <citation type="journal article" date="2008" name="Nat. Genet.">
        <title>The Pristionchus pacificus genome provides a unique perspective on nematode lifestyle and parasitism.</title>
        <authorList>
            <person name="Dieterich C."/>
            <person name="Clifton S.W."/>
            <person name="Schuster L.N."/>
            <person name="Chinwalla A."/>
            <person name="Delehaunty K."/>
            <person name="Dinkelacker I."/>
            <person name="Fulton L."/>
            <person name="Fulton R."/>
            <person name="Godfrey J."/>
            <person name="Minx P."/>
            <person name="Mitreva M."/>
            <person name="Roeseler W."/>
            <person name="Tian H."/>
            <person name="Witte H."/>
            <person name="Yang S.P."/>
            <person name="Wilson R.K."/>
            <person name="Sommer R.J."/>
        </authorList>
    </citation>
    <scope>NUCLEOTIDE SEQUENCE [LARGE SCALE GENOMIC DNA]</scope>
    <source>
        <strain evidence="3">PS312</strain>
    </source>
</reference>
<feature type="compositionally biased region" description="Basic and acidic residues" evidence="1">
    <location>
        <begin position="136"/>
        <end position="147"/>
    </location>
</feature>
<feature type="compositionally biased region" description="Polar residues" evidence="1">
    <location>
        <begin position="162"/>
        <end position="176"/>
    </location>
</feature>
<name>A0A2A6B560_PRIPA</name>
<organism evidence="2 3">
    <name type="scientific">Pristionchus pacificus</name>
    <name type="common">Parasitic nematode worm</name>
    <dbReference type="NCBI Taxonomy" id="54126"/>
    <lineage>
        <taxon>Eukaryota</taxon>
        <taxon>Metazoa</taxon>
        <taxon>Ecdysozoa</taxon>
        <taxon>Nematoda</taxon>
        <taxon>Chromadorea</taxon>
        <taxon>Rhabditida</taxon>
        <taxon>Rhabditina</taxon>
        <taxon>Diplogasteromorpha</taxon>
        <taxon>Diplogasteroidea</taxon>
        <taxon>Neodiplogasteridae</taxon>
        <taxon>Pristionchus</taxon>
    </lineage>
</organism>
<feature type="compositionally biased region" description="Basic residues" evidence="1">
    <location>
        <begin position="28"/>
        <end position="48"/>
    </location>
</feature>
<proteinExistence type="predicted"/>
<feature type="compositionally biased region" description="Basic residues" evidence="1">
    <location>
        <begin position="148"/>
        <end position="157"/>
    </location>
</feature>
<evidence type="ECO:0000256" key="1">
    <source>
        <dbReference type="SAM" id="MobiDB-lite"/>
    </source>
</evidence>
<dbReference type="EnsemblMetazoa" id="PPA06940.1">
    <property type="protein sequence ID" value="PPA06940.1"/>
    <property type="gene ID" value="WBGene00096494"/>
</dbReference>
<dbReference type="Proteomes" id="UP000005239">
    <property type="component" value="Unassembled WGS sequence"/>
</dbReference>
<evidence type="ECO:0000313" key="2">
    <source>
        <dbReference type="EnsemblMetazoa" id="PPA06940.1"/>
    </source>
</evidence>